<dbReference type="PANTHER" id="PTHR30349">
    <property type="entry name" value="PHAGE INTEGRASE-RELATED"/>
    <property type="match status" value="1"/>
</dbReference>
<comment type="caution">
    <text evidence="5">The sequence shown here is derived from an EMBL/GenBank/DDBJ whole genome shotgun (WGS) entry which is preliminary data.</text>
</comment>
<dbReference type="PROSITE" id="PS51898">
    <property type="entry name" value="TYR_RECOMBINASE"/>
    <property type="match status" value="1"/>
</dbReference>
<dbReference type="PANTHER" id="PTHR30349:SF64">
    <property type="entry name" value="PROPHAGE INTEGRASE INTD-RELATED"/>
    <property type="match status" value="1"/>
</dbReference>
<reference evidence="5 6" key="1">
    <citation type="submission" date="2016-03" db="EMBL/GenBank/DDBJ databases">
        <title>Genome sequence of Pontibacter sp. nov., of the family cytophagaceae, isolated from marine sediment of the Yellow Sea, China.</title>
        <authorList>
            <person name="Zhang G."/>
            <person name="Zhang R."/>
        </authorList>
    </citation>
    <scope>NUCLEOTIDE SEQUENCE [LARGE SCALE GENOMIC DNA]</scope>
    <source>
        <strain evidence="5 6">S10-8</strain>
    </source>
</reference>
<keyword evidence="6" id="KW-1185">Reference proteome</keyword>
<accession>A0A1Q5PBD3</accession>
<comment type="similarity">
    <text evidence="1">Belongs to the 'phage' integrase family.</text>
</comment>
<feature type="domain" description="Tyr recombinase" evidence="4">
    <location>
        <begin position="197"/>
        <end position="366"/>
    </location>
</feature>
<dbReference type="Pfam" id="PF13102">
    <property type="entry name" value="Phage_int_SAM_5"/>
    <property type="match status" value="1"/>
</dbReference>
<dbReference type="InterPro" id="IPR050090">
    <property type="entry name" value="Tyrosine_recombinase_XerCD"/>
</dbReference>
<protein>
    <submittedName>
        <fullName evidence="5">Integrase</fullName>
    </submittedName>
</protein>
<dbReference type="Pfam" id="PF00589">
    <property type="entry name" value="Phage_integrase"/>
    <property type="match status" value="1"/>
</dbReference>
<keyword evidence="3" id="KW-0233">DNA recombination</keyword>
<dbReference type="InterPro" id="IPR011010">
    <property type="entry name" value="DNA_brk_join_enz"/>
</dbReference>
<dbReference type="Gene3D" id="1.10.443.10">
    <property type="entry name" value="Intergrase catalytic core"/>
    <property type="match status" value="1"/>
</dbReference>
<evidence type="ECO:0000313" key="5">
    <source>
        <dbReference type="EMBL" id="OKL39536.1"/>
    </source>
</evidence>
<dbReference type="GO" id="GO:0003677">
    <property type="term" value="F:DNA binding"/>
    <property type="evidence" value="ECO:0007669"/>
    <property type="project" value="UniProtKB-KW"/>
</dbReference>
<evidence type="ECO:0000256" key="2">
    <source>
        <dbReference type="ARBA" id="ARBA00023125"/>
    </source>
</evidence>
<dbReference type="CDD" id="cd01185">
    <property type="entry name" value="INTN1_C_like"/>
    <property type="match status" value="1"/>
</dbReference>
<dbReference type="OrthoDB" id="1098628at2"/>
<dbReference type="InterPro" id="IPR002104">
    <property type="entry name" value="Integrase_catalytic"/>
</dbReference>
<dbReference type="Proteomes" id="UP000186551">
    <property type="component" value="Unassembled WGS sequence"/>
</dbReference>
<proteinExistence type="inferred from homology"/>
<evidence type="ECO:0000256" key="1">
    <source>
        <dbReference type="ARBA" id="ARBA00008857"/>
    </source>
</evidence>
<dbReference type="RefSeq" id="WP_073852872.1">
    <property type="nucleotide sequence ID" value="NZ_LVWA01000008.1"/>
</dbReference>
<dbReference type="SUPFAM" id="SSF56349">
    <property type="entry name" value="DNA breaking-rejoining enzymes"/>
    <property type="match status" value="1"/>
</dbReference>
<gene>
    <name evidence="5" type="ORF">A3841_00875</name>
</gene>
<name>A0A1Q5PBD3_9BACT</name>
<evidence type="ECO:0000313" key="6">
    <source>
        <dbReference type="Proteomes" id="UP000186551"/>
    </source>
</evidence>
<dbReference type="GO" id="GO:0006310">
    <property type="term" value="P:DNA recombination"/>
    <property type="evidence" value="ECO:0007669"/>
    <property type="project" value="UniProtKB-KW"/>
</dbReference>
<dbReference type="InterPro" id="IPR010998">
    <property type="entry name" value="Integrase_recombinase_N"/>
</dbReference>
<dbReference type="AlphaFoldDB" id="A0A1Q5PBD3"/>
<evidence type="ECO:0000259" key="4">
    <source>
        <dbReference type="PROSITE" id="PS51898"/>
    </source>
</evidence>
<dbReference type="EMBL" id="LVWA01000008">
    <property type="protein sequence ID" value="OKL39536.1"/>
    <property type="molecule type" value="Genomic_DNA"/>
</dbReference>
<dbReference type="InterPro" id="IPR025269">
    <property type="entry name" value="SAM-like_dom"/>
</dbReference>
<dbReference type="Gene3D" id="1.10.150.130">
    <property type="match status" value="1"/>
</dbReference>
<evidence type="ECO:0000256" key="3">
    <source>
        <dbReference type="ARBA" id="ARBA00023172"/>
    </source>
</evidence>
<dbReference type="InterPro" id="IPR013762">
    <property type="entry name" value="Integrase-like_cat_sf"/>
</dbReference>
<dbReference type="STRING" id="1797110.A3841_00875"/>
<dbReference type="GO" id="GO:0015074">
    <property type="term" value="P:DNA integration"/>
    <property type="evidence" value="ECO:0007669"/>
    <property type="project" value="InterPro"/>
</dbReference>
<keyword evidence="2" id="KW-0238">DNA-binding</keyword>
<organism evidence="5 6">
    <name type="scientific">Pontibacter flavimaris</name>
    <dbReference type="NCBI Taxonomy" id="1797110"/>
    <lineage>
        <taxon>Bacteria</taxon>
        <taxon>Pseudomonadati</taxon>
        <taxon>Bacteroidota</taxon>
        <taxon>Cytophagia</taxon>
        <taxon>Cytophagales</taxon>
        <taxon>Hymenobacteraceae</taxon>
        <taxon>Pontibacter</taxon>
    </lineage>
</organism>
<sequence length="378" mass="43012">MSKVKLRSKAISGGRQTLYLDYYPPIPNPETGKLTRREFLGMYTYDKPKTTADKEYNKLTLELAEGIKAKRQVEVNNKRYGFLAKTQLGITLLEYYTEQIERRVGSNNGNWQSSLYYLEKFFDADTKLSELTVNLCNEYKNYLLSAPSQRSPKKKLSQNSAVSYFNKLKATLKQAFKDGILQNDINARIEAIPTGETHTNFLTQEELDSLYDTDCELSDIKQAAIFSALTGLRFSDIEKLLWSEVQYSSKEGYYIQFRQQKTQGVEVLPISDQAAELLGERGEPTAKVFSTLIYSASNNKVLKDWVKAAGITKHITFHCFRHTYATLQLSLGTDIFTVSKLLGHRALKTTMTYAKVIDKTKREAAGRIKLKANKEEGI</sequence>